<keyword evidence="1" id="KW-0808">Transferase</keyword>
<evidence type="ECO:0000256" key="3">
    <source>
        <dbReference type="ARBA" id="ARBA00022722"/>
    </source>
</evidence>
<feature type="domain" description="FAS1" evidence="8">
    <location>
        <begin position="544"/>
        <end position="684"/>
    </location>
</feature>
<dbReference type="PANTHER" id="PTHR10900:SF77">
    <property type="entry name" value="FI19380P1"/>
    <property type="match status" value="1"/>
</dbReference>
<organism evidence="9 10">
    <name type="scientific">Trichuris muris</name>
    <name type="common">Mouse whipworm</name>
    <dbReference type="NCBI Taxonomy" id="70415"/>
    <lineage>
        <taxon>Eukaryota</taxon>
        <taxon>Metazoa</taxon>
        <taxon>Ecdysozoa</taxon>
        <taxon>Nematoda</taxon>
        <taxon>Enoplea</taxon>
        <taxon>Dorylaimia</taxon>
        <taxon>Trichinellida</taxon>
        <taxon>Trichuridae</taxon>
        <taxon>Trichuris</taxon>
    </lineage>
</organism>
<evidence type="ECO:0000256" key="6">
    <source>
        <dbReference type="ARBA" id="ARBA00022918"/>
    </source>
</evidence>
<dbReference type="Pfam" id="PF17917">
    <property type="entry name" value="RT_RNaseH"/>
    <property type="match status" value="1"/>
</dbReference>
<name>A0A5S6QFC5_TRIMR</name>
<evidence type="ECO:0000256" key="1">
    <source>
        <dbReference type="ARBA" id="ARBA00022679"/>
    </source>
</evidence>
<dbReference type="CDD" id="cd09274">
    <property type="entry name" value="RNase_HI_RT_Ty3"/>
    <property type="match status" value="1"/>
</dbReference>
<dbReference type="WBParaSite" id="TMUE_1000005815.1">
    <property type="protein sequence ID" value="TMUE_1000005815.1"/>
    <property type="gene ID" value="WBGene00292011"/>
</dbReference>
<dbReference type="InterPro" id="IPR043502">
    <property type="entry name" value="DNA/RNA_pol_sf"/>
</dbReference>
<dbReference type="InterPro" id="IPR050904">
    <property type="entry name" value="Adhesion/Biosynth-related"/>
</dbReference>
<keyword evidence="6" id="KW-0695">RNA-directed DNA polymerase</keyword>
<keyword evidence="3" id="KW-0540">Nuclease</keyword>
<evidence type="ECO:0000259" key="8">
    <source>
        <dbReference type="PROSITE" id="PS50213"/>
    </source>
</evidence>
<evidence type="ECO:0000313" key="9">
    <source>
        <dbReference type="Proteomes" id="UP000046395"/>
    </source>
</evidence>
<sequence>MRLSLFLALFIFALSARYAWPACNVFGNLYGISGIGSPWLSGPNICKREDRKEISTDYKGNVTMCSCKTLPHAYVCKSTVTSNNVQTTTKVVYECCHGFDRVFGESGCPQKVQLRPLMEKLNELQLTEFANLYQQAGMVDMYNDRNMTIFASTNEALNESAPTGSEISQVVVFETGDTMHPIRNFLMTSMVEGMVHSYDMDKRESLTTVRQGGKLVVRRHGDFGTVITVNCVRILKSDQPYDNGIIHVVDQVLQPAADTVWDLLSSNPKFGVFASLIDQETREKLRKPDESITVLAFTDDAFARLPAHQQQKIRSRSGCFKDFVQYFILPRLYCGADLNSPTEDSLFPWCSGFCSRVLLESSAGAFVRTTTSPSGELLLNNVTVTKKDSVAANGVVHTLGDVFIPRQTLDAVENLAAVSPKMHAMLVDSGLADNVKDKGVSVLIPPPSVLENLADKDKAEKRKELSRYVFVGDISSDNVSSQVITSMANEPLTITVSKPSFPFFTSLNSQSPTRRINCAKLGSMERAACGGTLYYMRKPLPPYAKTFMDLLRENESLSQFTTLVEAAGLNVKLSDPSFSGTVMTFTDASFDRAFDAQKKAELLADKNKLKSFISSHILTKPYCCHQFTSDPFDFTGRAAYPTLEGRSVAISGSECCLKFGQPAIMQCDTGITDNGVMHTLKGPYLADEAVRVIDSFIKDERLEATFAYLDDITICGSTQTDRDKNLENFLKAARKWNLTLNKDKCTLSTRKLRILGYEIENGEIRPDPSRLRPLRDLPVPKDKKSLQRALGLFAYHSQWIFNYSSKLLKRDIEKSSVQAIDESLPFEVETDASEVALAAVLNQMGRPVAFFSRTLQPHERRYAAVEKEAQAVVEAVRHWQHYLTGKHFTMKTDQPSFVMSHCLGRSVGTLARLCD</sequence>
<dbReference type="PANTHER" id="PTHR10900">
    <property type="entry name" value="PERIOSTIN-RELATED"/>
    <property type="match status" value="1"/>
</dbReference>
<evidence type="ECO:0000313" key="10">
    <source>
        <dbReference type="WBParaSite" id="TMUE_1000005815.1"/>
    </source>
</evidence>
<keyword evidence="7" id="KW-0732">Signal</keyword>
<keyword evidence="5" id="KW-0378">Hydrolase</keyword>
<evidence type="ECO:0000256" key="4">
    <source>
        <dbReference type="ARBA" id="ARBA00022759"/>
    </source>
</evidence>
<dbReference type="GO" id="GO:0005615">
    <property type="term" value="C:extracellular space"/>
    <property type="evidence" value="ECO:0007669"/>
    <property type="project" value="TreeGrafter"/>
</dbReference>
<dbReference type="InterPro" id="IPR036378">
    <property type="entry name" value="FAS1_dom_sf"/>
</dbReference>
<dbReference type="GO" id="GO:0004519">
    <property type="term" value="F:endonuclease activity"/>
    <property type="evidence" value="ECO:0007669"/>
    <property type="project" value="UniProtKB-KW"/>
</dbReference>
<keyword evidence="9" id="KW-1185">Reference proteome</keyword>
<keyword evidence="2" id="KW-0548">Nucleotidyltransferase</keyword>
<dbReference type="InterPro" id="IPR000477">
    <property type="entry name" value="RT_dom"/>
</dbReference>
<dbReference type="Gene3D" id="2.30.180.10">
    <property type="entry name" value="FAS1 domain"/>
    <property type="match status" value="3"/>
</dbReference>
<feature type="domain" description="FAS1" evidence="8">
    <location>
        <begin position="113"/>
        <end position="253"/>
    </location>
</feature>
<evidence type="ECO:0000256" key="2">
    <source>
        <dbReference type="ARBA" id="ARBA00022695"/>
    </source>
</evidence>
<dbReference type="GO" id="GO:0016787">
    <property type="term" value="F:hydrolase activity"/>
    <property type="evidence" value="ECO:0007669"/>
    <property type="project" value="UniProtKB-KW"/>
</dbReference>
<accession>A0A5S6QFC5</accession>
<feature type="domain" description="FAS1" evidence="8">
    <location>
        <begin position="257"/>
        <end position="403"/>
    </location>
</feature>
<dbReference type="SUPFAM" id="SSF56672">
    <property type="entry name" value="DNA/RNA polymerases"/>
    <property type="match status" value="1"/>
</dbReference>
<reference evidence="10" key="1">
    <citation type="submission" date="2019-12" db="UniProtKB">
        <authorList>
            <consortium name="WormBaseParasite"/>
        </authorList>
    </citation>
    <scope>IDENTIFICATION</scope>
</reference>
<dbReference type="AlphaFoldDB" id="A0A5S6QFC5"/>
<evidence type="ECO:0000256" key="5">
    <source>
        <dbReference type="ARBA" id="ARBA00022801"/>
    </source>
</evidence>
<dbReference type="Pfam" id="PF02469">
    <property type="entry name" value="Fasciclin"/>
    <property type="match status" value="3"/>
</dbReference>
<dbReference type="PROSITE" id="PS50213">
    <property type="entry name" value="FAS1"/>
    <property type="match status" value="4"/>
</dbReference>
<evidence type="ECO:0000256" key="7">
    <source>
        <dbReference type="SAM" id="SignalP"/>
    </source>
</evidence>
<feature type="chain" id="PRO_5024302533" evidence="7">
    <location>
        <begin position="22"/>
        <end position="915"/>
    </location>
</feature>
<dbReference type="GO" id="GO:0003964">
    <property type="term" value="F:RNA-directed DNA polymerase activity"/>
    <property type="evidence" value="ECO:0007669"/>
    <property type="project" value="UniProtKB-KW"/>
</dbReference>
<dbReference type="SMART" id="SM00554">
    <property type="entry name" value="FAS1"/>
    <property type="match status" value="3"/>
</dbReference>
<feature type="domain" description="FAS1" evidence="8">
    <location>
        <begin position="405"/>
        <end position="540"/>
    </location>
</feature>
<dbReference type="STRING" id="70415.A0A5S6QFC5"/>
<proteinExistence type="predicted"/>
<dbReference type="Proteomes" id="UP000046395">
    <property type="component" value="Unassembled WGS sequence"/>
</dbReference>
<dbReference type="InterPro" id="IPR041373">
    <property type="entry name" value="RT_RNaseH"/>
</dbReference>
<protein>
    <submittedName>
        <fullName evidence="10">FAS1 domain-containing protein</fullName>
    </submittedName>
</protein>
<feature type="signal peptide" evidence="7">
    <location>
        <begin position="1"/>
        <end position="21"/>
    </location>
</feature>
<dbReference type="Pfam" id="PF00078">
    <property type="entry name" value="RVT_1"/>
    <property type="match status" value="1"/>
</dbReference>
<dbReference type="InterPro" id="IPR000782">
    <property type="entry name" value="FAS1_domain"/>
</dbReference>
<dbReference type="Gene3D" id="3.30.70.270">
    <property type="match status" value="1"/>
</dbReference>
<dbReference type="Gene3D" id="3.10.20.370">
    <property type="match status" value="1"/>
</dbReference>
<keyword evidence="4" id="KW-0255">Endonuclease</keyword>
<dbReference type="InterPro" id="IPR043128">
    <property type="entry name" value="Rev_trsase/Diguanyl_cyclase"/>
</dbReference>
<dbReference type="SUPFAM" id="SSF82153">
    <property type="entry name" value="FAS1 domain"/>
    <property type="match status" value="3"/>
</dbReference>
<dbReference type="FunFam" id="3.10.20.370:FF:000001">
    <property type="entry name" value="Retrovirus-related Pol polyprotein from transposon 17.6-like protein"/>
    <property type="match status" value="1"/>
</dbReference>